<dbReference type="EMBL" id="DSRU01000340">
    <property type="protein sequence ID" value="HFN00725.1"/>
    <property type="molecule type" value="Genomic_DNA"/>
</dbReference>
<name>A0A7C3KGW3_9CYAN</name>
<dbReference type="Gene3D" id="3.40.50.2000">
    <property type="entry name" value="Glycogen Phosphorylase B"/>
    <property type="match status" value="2"/>
</dbReference>
<gene>
    <name evidence="2" type="ORF">ENR64_23820</name>
</gene>
<reference evidence="2" key="1">
    <citation type="journal article" date="2020" name="mSystems">
        <title>Genome- and Community-Level Interaction Insights into Carbon Utilization and Element Cycling Functions of Hydrothermarchaeota in Hydrothermal Sediment.</title>
        <authorList>
            <person name="Zhou Z."/>
            <person name="Liu Y."/>
            <person name="Xu W."/>
            <person name="Pan J."/>
            <person name="Luo Z.H."/>
            <person name="Li M."/>
        </authorList>
    </citation>
    <scope>NUCLEOTIDE SEQUENCE [LARGE SCALE GENOMIC DNA]</scope>
    <source>
        <strain evidence="2">SpSt-418</strain>
    </source>
</reference>
<dbReference type="SUPFAM" id="SSF53756">
    <property type="entry name" value="UDP-Glycosyltransferase/glycogen phosphorylase"/>
    <property type="match status" value="1"/>
</dbReference>
<keyword evidence="2" id="KW-0808">Transferase</keyword>
<evidence type="ECO:0000313" key="2">
    <source>
        <dbReference type="EMBL" id="HFN00725.1"/>
    </source>
</evidence>
<dbReference type="PANTHER" id="PTHR12526">
    <property type="entry name" value="GLYCOSYLTRANSFERASE"/>
    <property type="match status" value="1"/>
</dbReference>
<comment type="caution">
    <text evidence="2">The sequence shown here is derived from an EMBL/GenBank/DDBJ whole genome shotgun (WGS) entry which is preliminary data.</text>
</comment>
<organism evidence="2">
    <name type="scientific">Oscillatoriales cyanobacterium SpSt-418</name>
    <dbReference type="NCBI Taxonomy" id="2282169"/>
    <lineage>
        <taxon>Bacteria</taxon>
        <taxon>Bacillati</taxon>
        <taxon>Cyanobacteriota</taxon>
        <taxon>Cyanophyceae</taxon>
        <taxon>Oscillatoriophycideae</taxon>
        <taxon>Oscillatoriales</taxon>
    </lineage>
</organism>
<feature type="domain" description="Glycosyl transferase family 1" evidence="1">
    <location>
        <begin position="227"/>
        <end position="384"/>
    </location>
</feature>
<evidence type="ECO:0000259" key="1">
    <source>
        <dbReference type="Pfam" id="PF00534"/>
    </source>
</evidence>
<dbReference type="InterPro" id="IPR001296">
    <property type="entry name" value="Glyco_trans_1"/>
</dbReference>
<accession>A0A7C3KGW3</accession>
<dbReference type="Pfam" id="PF00534">
    <property type="entry name" value="Glycos_transf_1"/>
    <property type="match status" value="1"/>
</dbReference>
<proteinExistence type="predicted"/>
<protein>
    <submittedName>
        <fullName evidence="2">Glycosyltransferase</fullName>
    </submittedName>
</protein>
<sequence>MKILISAYACEPGRGTELGVGWNTVREVARYHEVWVLTRPDDGREAIEAELERHPVPNLHFVYFTLPIWGAGWKWGQGAFQIHYYLWQIWAYVVARKLHQEIGFDLVHHVTFVKYSTPSFLCLLPIPFIFGPVGGGETAPKPFWKDFSLRGKVYETLRSVMRWVGEVDPFTRMTVRRSALAWATTTDTADRLVALGGKNVQVLSQVGLLPEEVEQLGQFSLSDPVPLRFISIGRFLHWKGFHLGLQAFAQADLPPEAEYWLVGNGAEEASLRAMAEELKIANQVKFFNEMPRADLMHKLGTCLALIHPSLHDSGAFVCLEAMAAGRPVICLDLGGPAVQVTQETGFKIAATDPEVAISGMAAAMKRLALEPELRVRLGQAGRQRVNQLFNWKTKGKFLVDVYQTLLAQGEKDANLDGA</sequence>
<dbReference type="PANTHER" id="PTHR12526:SF635">
    <property type="entry name" value="GLYCOSYL TRANSFERASE GROUP 1"/>
    <property type="match status" value="1"/>
</dbReference>
<dbReference type="AlphaFoldDB" id="A0A7C3KGW3"/>
<dbReference type="GO" id="GO:0016757">
    <property type="term" value="F:glycosyltransferase activity"/>
    <property type="evidence" value="ECO:0007669"/>
    <property type="project" value="InterPro"/>
</dbReference>